<accession>H0EF85</accession>
<evidence type="ECO:0000313" key="2">
    <source>
        <dbReference type="Proteomes" id="UP000005446"/>
    </source>
</evidence>
<comment type="caution">
    <text evidence="1">The sequence shown here is derived from an EMBL/GenBank/DDBJ whole genome shotgun (WGS) entry which is preliminary data.</text>
</comment>
<dbReference type="Proteomes" id="UP000005446">
    <property type="component" value="Unassembled WGS sequence"/>
</dbReference>
<reference evidence="1 2" key="1">
    <citation type="journal article" date="2012" name="Eukaryot. Cell">
        <title>Genome sequence of the fungus Glarea lozoyensis: the first genome sequence of a species from the Helotiaceae family.</title>
        <authorList>
            <person name="Youssar L."/>
            <person name="Gruening B.A."/>
            <person name="Erxleben A."/>
            <person name="Guenther S."/>
            <person name="Huettel W."/>
        </authorList>
    </citation>
    <scope>NUCLEOTIDE SEQUENCE [LARGE SCALE GENOMIC DNA]</scope>
    <source>
        <strain evidence="2">ATCC 74030 / MF5533</strain>
    </source>
</reference>
<evidence type="ECO:0000313" key="1">
    <source>
        <dbReference type="EMBL" id="EHL02787.1"/>
    </source>
</evidence>
<dbReference type="HOGENOM" id="CLU_1896441_0_0_1"/>
<dbReference type="InParanoid" id="H0EF85"/>
<proteinExistence type="predicted"/>
<sequence length="134" mass="15238">MFTQGRKILLTSSGQHLINHPPNPPQIIPLLTQPPKFLLPKAPPNLPILPQHLKQTPSPLNSPLASLINHIMRPPPPKFRRQPHHNRLPHNQPPTTLQIPPHNILMHDQTAQHKISLMQRADREHEGARDGMPF</sequence>
<dbReference type="EMBL" id="AGUE01000019">
    <property type="protein sequence ID" value="EHL02787.1"/>
    <property type="molecule type" value="Genomic_DNA"/>
</dbReference>
<gene>
    <name evidence="1" type="ORF">M7I_1124</name>
</gene>
<dbReference type="AlphaFoldDB" id="H0EF85"/>
<organism evidence="1 2">
    <name type="scientific">Glarea lozoyensis (strain ATCC 74030 / MF5533)</name>
    <dbReference type="NCBI Taxonomy" id="1104152"/>
    <lineage>
        <taxon>Eukaryota</taxon>
        <taxon>Fungi</taxon>
        <taxon>Dikarya</taxon>
        <taxon>Ascomycota</taxon>
        <taxon>Pezizomycotina</taxon>
        <taxon>Leotiomycetes</taxon>
        <taxon>Helotiales</taxon>
        <taxon>Helotiaceae</taxon>
        <taxon>Glarea</taxon>
    </lineage>
</organism>
<protein>
    <submittedName>
        <fullName evidence="1">Uncharacterized protein</fullName>
    </submittedName>
</protein>
<name>H0EF85_GLAL7</name>
<keyword evidence="2" id="KW-1185">Reference proteome</keyword>